<dbReference type="InterPro" id="IPR052430">
    <property type="entry name" value="IVT-Associated"/>
</dbReference>
<dbReference type="OrthoDB" id="68611at2759"/>
<feature type="transmembrane region" description="Helical" evidence="5">
    <location>
        <begin position="20"/>
        <end position="37"/>
    </location>
</feature>
<evidence type="ECO:0000313" key="7">
    <source>
        <dbReference type="EMBL" id="RKP00795.1"/>
    </source>
</evidence>
<keyword evidence="8" id="KW-1185">Reference proteome</keyword>
<dbReference type="STRING" id="1555241.A0A4P9X6J1"/>
<dbReference type="PANTHER" id="PTHR47804">
    <property type="entry name" value="60S RIBOSOMAL PROTEIN L19"/>
    <property type="match status" value="1"/>
</dbReference>
<proteinExistence type="predicted"/>
<evidence type="ECO:0000256" key="3">
    <source>
        <dbReference type="ARBA" id="ARBA00022989"/>
    </source>
</evidence>
<dbReference type="Pfam" id="PF13515">
    <property type="entry name" value="FUSC_2"/>
    <property type="match status" value="1"/>
</dbReference>
<evidence type="ECO:0000313" key="8">
    <source>
        <dbReference type="Proteomes" id="UP000274922"/>
    </source>
</evidence>
<keyword evidence="2 5" id="KW-0812">Transmembrane</keyword>
<dbReference type="EMBL" id="ML014198">
    <property type="protein sequence ID" value="RKP00795.1"/>
    <property type="molecule type" value="Genomic_DNA"/>
</dbReference>
<feature type="transmembrane region" description="Helical" evidence="5">
    <location>
        <begin position="122"/>
        <end position="140"/>
    </location>
</feature>
<feature type="transmembrane region" description="Helical" evidence="5">
    <location>
        <begin position="72"/>
        <end position="92"/>
    </location>
</feature>
<organism evidence="7 8">
    <name type="scientific">Caulochytrium protostelioides</name>
    <dbReference type="NCBI Taxonomy" id="1555241"/>
    <lineage>
        <taxon>Eukaryota</taxon>
        <taxon>Fungi</taxon>
        <taxon>Fungi incertae sedis</taxon>
        <taxon>Chytridiomycota</taxon>
        <taxon>Chytridiomycota incertae sedis</taxon>
        <taxon>Chytridiomycetes</taxon>
        <taxon>Caulochytriales</taxon>
        <taxon>Caulochytriaceae</taxon>
        <taxon>Caulochytrium</taxon>
    </lineage>
</organism>
<dbReference type="GO" id="GO:0016020">
    <property type="term" value="C:membrane"/>
    <property type="evidence" value="ECO:0007669"/>
    <property type="project" value="UniProtKB-SubCell"/>
</dbReference>
<feature type="domain" description="Integral membrane bound transporter" evidence="6">
    <location>
        <begin position="47"/>
        <end position="172"/>
    </location>
</feature>
<evidence type="ECO:0000256" key="5">
    <source>
        <dbReference type="SAM" id="Phobius"/>
    </source>
</evidence>
<sequence>RVRRVLVRLARTIRSHELRYAAKCAVIIAIMALPAFMDETKDAYYRWRLNWALTSAVVVLTPTAGASNQAGFYRLAGTLGGALASVAYWHLFHDNYPLMWAMGLLLAWPAYAIFLRGAYPKIGQIFLLTYSVCLLSRSAGLPDAVTGEVWTIEEIALQRAVAVSTGIVAGMLTLNYIWPFKAREALRLTLSSAFFQMGVLYQQ</sequence>
<name>A0A4P9X6J1_9FUNG</name>
<comment type="subcellular location">
    <subcellularLocation>
        <location evidence="1">Membrane</location>
        <topology evidence="1">Multi-pass membrane protein</topology>
    </subcellularLocation>
</comment>
<keyword evidence="4 5" id="KW-0472">Membrane</keyword>
<dbReference type="PANTHER" id="PTHR47804:SF3">
    <property type="entry name" value="PROTEIN BRE4"/>
    <property type="match status" value="1"/>
</dbReference>
<reference evidence="8" key="1">
    <citation type="journal article" date="2018" name="Nat. Microbiol.">
        <title>Leveraging single-cell genomics to expand the fungal tree of life.</title>
        <authorList>
            <person name="Ahrendt S.R."/>
            <person name="Quandt C.A."/>
            <person name="Ciobanu D."/>
            <person name="Clum A."/>
            <person name="Salamov A."/>
            <person name="Andreopoulos B."/>
            <person name="Cheng J.F."/>
            <person name="Woyke T."/>
            <person name="Pelin A."/>
            <person name="Henrissat B."/>
            <person name="Reynolds N.K."/>
            <person name="Benny G.L."/>
            <person name="Smith M.E."/>
            <person name="James T.Y."/>
            <person name="Grigoriev I.V."/>
        </authorList>
    </citation>
    <scope>NUCLEOTIDE SEQUENCE [LARGE SCALE GENOMIC DNA]</scope>
    <source>
        <strain evidence="8">ATCC 52028</strain>
    </source>
</reference>
<evidence type="ECO:0000256" key="4">
    <source>
        <dbReference type="ARBA" id="ARBA00023136"/>
    </source>
</evidence>
<dbReference type="InterPro" id="IPR049453">
    <property type="entry name" value="Memb_transporter_dom"/>
</dbReference>
<gene>
    <name evidence="7" type="ORF">CXG81DRAFT_4935</name>
</gene>
<protein>
    <recommendedName>
        <fullName evidence="6">Integral membrane bound transporter domain-containing protein</fullName>
    </recommendedName>
</protein>
<feature type="transmembrane region" description="Helical" evidence="5">
    <location>
        <begin position="160"/>
        <end position="178"/>
    </location>
</feature>
<feature type="transmembrane region" description="Helical" evidence="5">
    <location>
        <begin position="98"/>
        <end position="115"/>
    </location>
</feature>
<dbReference type="AlphaFoldDB" id="A0A4P9X6J1"/>
<keyword evidence="3 5" id="KW-1133">Transmembrane helix</keyword>
<feature type="non-terminal residue" evidence="7">
    <location>
        <position position="1"/>
    </location>
</feature>
<dbReference type="Proteomes" id="UP000274922">
    <property type="component" value="Unassembled WGS sequence"/>
</dbReference>
<feature type="non-terminal residue" evidence="7">
    <location>
        <position position="203"/>
    </location>
</feature>
<accession>A0A4P9X6J1</accession>
<evidence type="ECO:0000256" key="1">
    <source>
        <dbReference type="ARBA" id="ARBA00004141"/>
    </source>
</evidence>
<evidence type="ECO:0000259" key="6">
    <source>
        <dbReference type="Pfam" id="PF13515"/>
    </source>
</evidence>
<evidence type="ECO:0000256" key="2">
    <source>
        <dbReference type="ARBA" id="ARBA00022692"/>
    </source>
</evidence>
<feature type="transmembrane region" description="Helical" evidence="5">
    <location>
        <begin position="49"/>
        <end position="65"/>
    </location>
</feature>